<accession>M7T0T4</accession>
<dbReference type="eggNOG" id="ENOG502S5YS">
    <property type="taxonomic scope" value="Eukaryota"/>
</dbReference>
<dbReference type="Proteomes" id="UP000012174">
    <property type="component" value="Unassembled WGS sequence"/>
</dbReference>
<reference evidence="2" key="1">
    <citation type="journal article" date="2013" name="Genome Announc.">
        <title>Draft genome sequence of the grapevine dieback fungus Eutypa lata UCR-EL1.</title>
        <authorList>
            <person name="Blanco-Ulate B."/>
            <person name="Rolshausen P.E."/>
            <person name="Cantu D."/>
        </authorList>
    </citation>
    <scope>NUCLEOTIDE SEQUENCE [LARGE SCALE GENOMIC DNA]</scope>
    <source>
        <strain evidence="2">UCR-EL1</strain>
    </source>
</reference>
<sequence>MSRYFPHPAYAEDQPLARTILTTHVETRALATGSVIGSGLFAYRATRGRIPVATAATAATPLLRFGVPFLRSLWTIGLTSAALAARMQGRENIEWQDRAWRLLENPGQLETDDWTNDKE</sequence>
<dbReference type="HOGENOM" id="CLU_100672_0_0_1"/>
<gene>
    <name evidence="1" type="ORF">UCREL1_387</name>
</gene>
<evidence type="ECO:0000313" key="1">
    <source>
        <dbReference type="EMBL" id="EMR72524.1"/>
    </source>
</evidence>
<dbReference type="EMBL" id="KB705436">
    <property type="protein sequence ID" value="EMR72524.1"/>
    <property type="molecule type" value="Genomic_DNA"/>
</dbReference>
<dbReference type="OrthoDB" id="544298at2759"/>
<dbReference type="AlphaFoldDB" id="M7T0T4"/>
<dbReference type="KEGG" id="ela:UCREL1_387"/>
<protein>
    <submittedName>
        <fullName evidence="1">Uncharacterized protein</fullName>
    </submittedName>
</protein>
<evidence type="ECO:0000313" key="2">
    <source>
        <dbReference type="Proteomes" id="UP000012174"/>
    </source>
</evidence>
<keyword evidence="2" id="KW-1185">Reference proteome</keyword>
<name>M7T0T4_EUTLA</name>
<dbReference type="OMA" id="PIEWQDR"/>
<organism evidence="1 2">
    <name type="scientific">Eutypa lata (strain UCR-EL1)</name>
    <name type="common">Grapevine dieback disease fungus</name>
    <name type="synonym">Eutypa armeniacae</name>
    <dbReference type="NCBI Taxonomy" id="1287681"/>
    <lineage>
        <taxon>Eukaryota</taxon>
        <taxon>Fungi</taxon>
        <taxon>Dikarya</taxon>
        <taxon>Ascomycota</taxon>
        <taxon>Pezizomycotina</taxon>
        <taxon>Sordariomycetes</taxon>
        <taxon>Xylariomycetidae</taxon>
        <taxon>Xylariales</taxon>
        <taxon>Diatrypaceae</taxon>
        <taxon>Eutypa</taxon>
    </lineage>
</organism>
<proteinExistence type="predicted"/>